<name>A0A1Y6CQB7_9BACT</name>
<reference evidence="2" key="1">
    <citation type="submission" date="2017-04" db="EMBL/GenBank/DDBJ databases">
        <authorList>
            <person name="Varghese N."/>
            <person name="Submissions S."/>
        </authorList>
    </citation>
    <scope>NUCLEOTIDE SEQUENCE [LARGE SCALE GENOMIC DNA]</scope>
    <source>
        <strain evidence="2">RKEM611</strain>
    </source>
</reference>
<dbReference type="STRING" id="1513793.SAMN06296036_1366"/>
<accession>A0A1Y6CQB7</accession>
<gene>
    <name evidence="1" type="ORF">SAMN06296036_1366</name>
</gene>
<evidence type="ECO:0000313" key="1">
    <source>
        <dbReference type="EMBL" id="SMF81084.1"/>
    </source>
</evidence>
<dbReference type="Proteomes" id="UP000192907">
    <property type="component" value="Unassembled WGS sequence"/>
</dbReference>
<keyword evidence="2" id="KW-1185">Reference proteome</keyword>
<dbReference type="AlphaFoldDB" id="A0A1Y6CQB7"/>
<dbReference type="EMBL" id="FWZT01000036">
    <property type="protein sequence ID" value="SMF81084.1"/>
    <property type="molecule type" value="Genomic_DNA"/>
</dbReference>
<proteinExistence type="predicted"/>
<protein>
    <submittedName>
        <fullName evidence="1">Uncharacterized protein</fullName>
    </submittedName>
</protein>
<evidence type="ECO:0000313" key="2">
    <source>
        <dbReference type="Proteomes" id="UP000192907"/>
    </source>
</evidence>
<organism evidence="1 2">
    <name type="scientific">Pseudobacteriovorax antillogorgiicola</name>
    <dbReference type="NCBI Taxonomy" id="1513793"/>
    <lineage>
        <taxon>Bacteria</taxon>
        <taxon>Pseudomonadati</taxon>
        <taxon>Bdellovibrionota</taxon>
        <taxon>Oligoflexia</taxon>
        <taxon>Oligoflexales</taxon>
        <taxon>Pseudobacteriovoracaceae</taxon>
        <taxon>Pseudobacteriovorax</taxon>
    </lineage>
</organism>
<sequence length="360" mass="41054">MIPIKNSMTRILEELQNVPSDGVYVSLYIPAKFSEPRERVSKRFRRQMDKARDLLETVLSPDEAKGFLEQLENAYKNVKSREFDRGLGLFGFKDRVSRVILNEVPPELTVVADSFHVKPLLRCSITNLNALVVMVTAQQITSFLLDDGGIHRQHRFINDLDSVDGLRRLGLVGNRLRSKQLHERFIKTKALELSQMESLYRRNIAILGSKVLRQRLAKELESSYGANVFYDSEISPCLEQIQTEVSEILRMQIRRQESAMASSLTLDAHGKLGSRDLADIARAAVNGRVETLIINSSTQIWGRFDRQTGAIRVARPNQQVAEDCILDDIAQVIHSYQGRVLFIDHESDPSQPQYSAIYRW</sequence>